<keyword evidence="12" id="KW-1185">Reference proteome</keyword>
<dbReference type="GO" id="GO:0006508">
    <property type="term" value="P:proteolysis"/>
    <property type="evidence" value="ECO:0007669"/>
    <property type="project" value="InterPro"/>
</dbReference>
<dbReference type="InterPro" id="IPR000668">
    <property type="entry name" value="Peptidase_C1A_C"/>
</dbReference>
<dbReference type="Gene3D" id="3.90.70.10">
    <property type="entry name" value="Cysteine proteinases"/>
    <property type="match status" value="1"/>
</dbReference>
<evidence type="ECO:0000256" key="6">
    <source>
        <dbReference type="ARBA" id="ARBA00023136"/>
    </source>
</evidence>
<evidence type="ECO:0000256" key="2">
    <source>
        <dbReference type="ARBA" id="ARBA00022692"/>
    </source>
</evidence>
<dbReference type="PRINTS" id="PR00258">
    <property type="entry name" value="SPERACTRCPTR"/>
</dbReference>
<dbReference type="SMART" id="SM00202">
    <property type="entry name" value="SR"/>
    <property type="match status" value="2"/>
</dbReference>
<evidence type="ECO:0000256" key="5">
    <source>
        <dbReference type="ARBA" id="ARBA00022989"/>
    </source>
</evidence>
<dbReference type="AlphaFoldDB" id="A0A2P6U485"/>
<dbReference type="InterPro" id="IPR000169">
    <property type="entry name" value="Pept_cys_AS"/>
</dbReference>
<dbReference type="SUPFAM" id="SSF54001">
    <property type="entry name" value="Cysteine proteinases"/>
    <property type="match status" value="1"/>
</dbReference>
<comment type="subcellular location">
    <subcellularLocation>
        <location evidence="1">Membrane</location>
        <topology evidence="1">Single-pass membrane protein</topology>
    </subcellularLocation>
</comment>
<keyword evidence="8" id="KW-0325">Glycoprotein</keyword>
<dbReference type="InterPro" id="IPR038765">
    <property type="entry name" value="Papain-like_cys_pep_sf"/>
</dbReference>
<accession>A0A2P6U485</accession>
<name>A0A2P6U485_CHLSO</name>
<evidence type="ECO:0000256" key="7">
    <source>
        <dbReference type="ARBA" id="ARBA00023157"/>
    </source>
</evidence>
<reference evidence="11 12" key="1">
    <citation type="journal article" date="2018" name="Plant J.">
        <title>Genome sequences of Chlorella sorokiniana UTEX 1602 and Micractinium conductrix SAG 241.80: implications to maltose excretion by a green alga.</title>
        <authorList>
            <person name="Arriola M.B."/>
            <person name="Velmurugan N."/>
            <person name="Zhang Y."/>
            <person name="Plunkett M.H."/>
            <person name="Hondzo H."/>
            <person name="Barney B.M."/>
        </authorList>
    </citation>
    <scope>NUCLEOTIDE SEQUENCE [LARGE SCALE GENOMIC DNA]</scope>
    <source>
        <strain evidence="12">UTEX 1602</strain>
    </source>
</reference>
<dbReference type="PROSITE" id="PS00139">
    <property type="entry name" value="THIOL_PROTEASE_CYS"/>
    <property type="match status" value="1"/>
</dbReference>
<keyword evidence="6" id="KW-0472">Membrane</keyword>
<gene>
    <name evidence="11" type="ORF">C2E21_0511</name>
</gene>
<dbReference type="SUPFAM" id="SSF56487">
    <property type="entry name" value="SRCR-like"/>
    <property type="match status" value="3"/>
</dbReference>
<dbReference type="Pfam" id="PF00112">
    <property type="entry name" value="Peptidase_C1"/>
    <property type="match status" value="1"/>
</dbReference>
<dbReference type="PROSITE" id="PS50287">
    <property type="entry name" value="SRCR_2"/>
    <property type="match status" value="3"/>
</dbReference>
<keyword evidence="7" id="KW-1015">Disulfide bond</keyword>
<evidence type="ECO:0000259" key="10">
    <source>
        <dbReference type="PROSITE" id="PS50287"/>
    </source>
</evidence>
<keyword evidence="4" id="KW-0677">Repeat</keyword>
<dbReference type="PANTHER" id="PTHR19331">
    <property type="entry name" value="SCAVENGER RECEPTOR DOMAIN-CONTAINING"/>
    <property type="match status" value="1"/>
</dbReference>
<dbReference type="FunFam" id="3.10.250.10:FF:000016">
    <property type="entry name" value="Scavenger receptor cysteine-rich protein type 12"/>
    <property type="match status" value="1"/>
</dbReference>
<dbReference type="STRING" id="3076.A0A2P6U485"/>
<dbReference type="FunFam" id="3.10.250.10:FF:000006">
    <property type="entry name" value="neurotrypsin isoform X2"/>
    <property type="match status" value="1"/>
</dbReference>
<evidence type="ECO:0000313" key="11">
    <source>
        <dbReference type="EMBL" id="PRW61121.1"/>
    </source>
</evidence>
<feature type="domain" description="SRCR" evidence="10">
    <location>
        <begin position="602"/>
        <end position="660"/>
    </location>
</feature>
<evidence type="ECO:0000256" key="3">
    <source>
        <dbReference type="ARBA" id="ARBA00022729"/>
    </source>
</evidence>
<dbReference type="Pfam" id="PF00530">
    <property type="entry name" value="SRCR"/>
    <property type="match status" value="3"/>
</dbReference>
<dbReference type="InterPro" id="IPR036772">
    <property type="entry name" value="SRCR-like_dom_sf"/>
</dbReference>
<keyword evidence="2" id="KW-0812">Transmembrane</keyword>
<comment type="caution">
    <text evidence="11">The sequence shown here is derived from an EMBL/GenBank/DDBJ whole genome shotgun (WGS) entry which is preliminary data.</text>
</comment>
<dbReference type="OrthoDB" id="534936at2759"/>
<evidence type="ECO:0000256" key="8">
    <source>
        <dbReference type="ARBA" id="ARBA00023180"/>
    </source>
</evidence>
<dbReference type="Gene3D" id="3.10.250.10">
    <property type="entry name" value="SRCR-like domain"/>
    <property type="match status" value="3"/>
</dbReference>
<keyword evidence="3 9" id="KW-0732">Signal</keyword>
<dbReference type="InterPro" id="IPR001190">
    <property type="entry name" value="SRCR"/>
</dbReference>
<dbReference type="SMART" id="SM00645">
    <property type="entry name" value="Pept_C1"/>
    <property type="match status" value="1"/>
</dbReference>
<organism evidence="11 12">
    <name type="scientific">Chlorella sorokiniana</name>
    <name type="common">Freshwater green alga</name>
    <dbReference type="NCBI Taxonomy" id="3076"/>
    <lineage>
        <taxon>Eukaryota</taxon>
        <taxon>Viridiplantae</taxon>
        <taxon>Chlorophyta</taxon>
        <taxon>core chlorophytes</taxon>
        <taxon>Trebouxiophyceae</taxon>
        <taxon>Chlorellales</taxon>
        <taxon>Chlorellaceae</taxon>
        <taxon>Chlorella clade</taxon>
        <taxon>Chlorella</taxon>
    </lineage>
</organism>
<proteinExistence type="predicted"/>
<dbReference type="GO" id="GO:0016020">
    <property type="term" value="C:membrane"/>
    <property type="evidence" value="ECO:0007669"/>
    <property type="project" value="UniProtKB-SubCell"/>
</dbReference>
<dbReference type="EMBL" id="LHPG02000001">
    <property type="protein sequence ID" value="PRW61121.1"/>
    <property type="molecule type" value="Genomic_DNA"/>
</dbReference>
<protein>
    <submittedName>
        <fullName evidence="11">Deleted in malignant brain tumors 1-like</fullName>
    </submittedName>
</protein>
<feature type="chain" id="PRO_5015197294" evidence="9">
    <location>
        <begin position="25"/>
        <end position="660"/>
    </location>
</feature>
<feature type="domain" description="SRCR" evidence="10">
    <location>
        <begin position="493"/>
        <end position="596"/>
    </location>
</feature>
<evidence type="ECO:0000256" key="9">
    <source>
        <dbReference type="SAM" id="SignalP"/>
    </source>
</evidence>
<evidence type="ECO:0000256" key="1">
    <source>
        <dbReference type="ARBA" id="ARBA00004167"/>
    </source>
</evidence>
<dbReference type="GO" id="GO:0008234">
    <property type="term" value="F:cysteine-type peptidase activity"/>
    <property type="evidence" value="ECO:0007669"/>
    <property type="project" value="InterPro"/>
</dbReference>
<feature type="signal peptide" evidence="9">
    <location>
        <begin position="1"/>
        <end position="24"/>
    </location>
</feature>
<evidence type="ECO:0000313" key="12">
    <source>
        <dbReference type="Proteomes" id="UP000239899"/>
    </source>
</evidence>
<evidence type="ECO:0000256" key="4">
    <source>
        <dbReference type="ARBA" id="ARBA00022737"/>
    </source>
</evidence>
<dbReference type="Proteomes" id="UP000239899">
    <property type="component" value="Unassembled WGS sequence"/>
</dbReference>
<keyword evidence="5" id="KW-1133">Transmembrane helix</keyword>
<sequence length="660" mass="70350">MPLLMARRLAATAALLTALALAGAARPAADASPSATRTPDPLARFRSWDEAWAALSPFARTPKNSAPCGSGPTAAASCGESAIWNLWQRWKKQYKKTGDARWLNFRANVIDIARRLSTCPKDTIPYLKNPRMDWSKKELKGSNIKLWVPTIKPGDLIGPKNGPSRGSWDWRASGKVTPAKDQGRCGSCWAFAAAAAIESKLLIQYNRTSRSFPVDLSEQQLIDCANAKASAGYVSSGCRGGNFQDPLFFASRWPLAKEDQYPYKSGSTGAAGTCSTAQSSRSAAIDKVQLTGSGFKQLRPWSAAALREAVQIAPVLVGLYLPEGSMYEFFSEGLWGAENCRPWMPPGPPNAADAGSKLNHAVLYMVTPTELVPTKLDPIWESAKTSVRLVPNTTAGRLEIMHNGAWGTVCDDSFNNAAATVVCRQLERGTTGIAVPGASFGEAVNKPVWLDEVGCTGSEARLEQCPHAGWGVTNCGHKEDVGVVCRTEQPVTVRLADALTKPGRVSGRLELLHQGSWTPACSSGFNDRAAKVVCKQLGVGTSGQAVRAEVFGPGTGAARLNSISCLGTESKWEACRRAVWGNNGCNSDGSVGVSCSGIATTVRLVNGGANSTRAMQGRLEIQLQNGTWSTVCDDDFTDVAATVVCRQVGWADIVCANMDS</sequence>
<feature type="domain" description="SRCR" evidence="10">
    <location>
        <begin position="387"/>
        <end position="486"/>
    </location>
</feature>